<evidence type="ECO:0000259" key="2">
    <source>
        <dbReference type="PROSITE" id="PS50090"/>
    </source>
</evidence>
<dbReference type="AlphaFoldDB" id="A0AAN8TQU2"/>
<dbReference type="Proteomes" id="UP001371456">
    <property type="component" value="Unassembled WGS sequence"/>
</dbReference>
<feature type="region of interest" description="Disordered" evidence="1">
    <location>
        <begin position="1"/>
        <end position="24"/>
    </location>
</feature>
<dbReference type="InterPro" id="IPR044822">
    <property type="entry name" value="Myb_DNA-bind_4"/>
</dbReference>
<name>A0AAN8TQU2_SOLBU</name>
<evidence type="ECO:0000256" key="1">
    <source>
        <dbReference type="SAM" id="MobiDB-lite"/>
    </source>
</evidence>
<evidence type="ECO:0000313" key="4">
    <source>
        <dbReference type="Proteomes" id="UP001371456"/>
    </source>
</evidence>
<dbReference type="Pfam" id="PF13837">
    <property type="entry name" value="Myb_DNA-bind_4"/>
    <property type="match status" value="1"/>
</dbReference>
<dbReference type="Gene3D" id="1.10.10.60">
    <property type="entry name" value="Homeodomain-like"/>
    <property type="match status" value="1"/>
</dbReference>
<proteinExistence type="predicted"/>
<sequence length="484" mass="54143">MKLERLTLIPSTDSDGRLNGADDSNKVPRLPRWTRQEILVLIQGKKVAENRIRRGRTGVVELGSPQVEPKWASVSSYCKRHGVNRGPVQCRKRWSNLAGDFKKIKEWESQIKEETDSFWVMRNDLRRDKKLPGFFDREVYDILDRGSGDGDGDEEGGLVLALGSQVLFDSGKSAAAGDDALFSDFEPDETPHKPINDPPIPIPISEQQHQPLSQVSPTQGCECCILFFSSSLRGCNCGIPRILIHTQSLVISSGEQPVVGFDHSSDRFIFFQLQVAFRLGFGFSDEIQNLPTRHLLKRSFSDTVVSPVMLMLLCVVCKCAFFDASVAHLFVLQTSLKDPAILPVVSVWDTYGKLKRIWFADQLVMTVSKAQQNGNATFEVNQLTLNKSVAGTSQPTTREPDIGSSQEGRKRKKNDSDADDEEARSVQHHLVRALERNGKLVSSQLEAQNMQFEQDREQRKDHVDNLVAVLTKLADALGRIADKL</sequence>
<accession>A0AAN8TQU2</accession>
<dbReference type="PANTHER" id="PTHR47211:SF2">
    <property type="entry name" value="TRIHELIX TRANSCRIPTION FACTOR ASR3"/>
    <property type="match status" value="1"/>
</dbReference>
<keyword evidence="4" id="KW-1185">Reference proteome</keyword>
<evidence type="ECO:0000313" key="3">
    <source>
        <dbReference type="EMBL" id="KAK6791520.1"/>
    </source>
</evidence>
<dbReference type="PROSITE" id="PS50090">
    <property type="entry name" value="MYB_LIKE"/>
    <property type="match status" value="1"/>
</dbReference>
<gene>
    <name evidence="3" type="ORF">RDI58_010601</name>
</gene>
<protein>
    <recommendedName>
        <fullName evidence="2">Myb-like domain-containing protein</fullName>
    </recommendedName>
</protein>
<feature type="domain" description="Myb-like" evidence="2">
    <location>
        <begin position="32"/>
        <end position="98"/>
    </location>
</feature>
<organism evidence="3 4">
    <name type="scientific">Solanum bulbocastanum</name>
    <name type="common">Wild potato</name>
    <dbReference type="NCBI Taxonomy" id="147425"/>
    <lineage>
        <taxon>Eukaryota</taxon>
        <taxon>Viridiplantae</taxon>
        <taxon>Streptophyta</taxon>
        <taxon>Embryophyta</taxon>
        <taxon>Tracheophyta</taxon>
        <taxon>Spermatophyta</taxon>
        <taxon>Magnoliopsida</taxon>
        <taxon>eudicotyledons</taxon>
        <taxon>Gunneridae</taxon>
        <taxon>Pentapetalae</taxon>
        <taxon>asterids</taxon>
        <taxon>lamiids</taxon>
        <taxon>Solanales</taxon>
        <taxon>Solanaceae</taxon>
        <taxon>Solanoideae</taxon>
        <taxon>Solaneae</taxon>
        <taxon>Solanum</taxon>
    </lineage>
</organism>
<comment type="caution">
    <text evidence="3">The sequence shown here is derived from an EMBL/GenBank/DDBJ whole genome shotgun (WGS) entry which is preliminary data.</text>
</comment>
<dbReference type="PANTHER" id="PTHR47211">
    <property type="entry name" value="TRIHELIX TRANSCRIPTION FACTOR ASR3"/>
    <property type="match status" value="1"/>
</dbReference>
<reference evidence="3 4" key="1">
    <citation type="submission" date="2024-02" db="EMBL/GenBank/DDBJ databases">
        <title>de novo genome assembly of Solanum bulbocastanum strain 11H21.</title>
        <authorList>
            <person name="Hosaka A.J."/>
        </authorList>
    </citation>
    <scope>NUCLEOTIDE SEQUENCE [LARGE SCALE GENOMIC DNA]</scope>
    <source>
        <tissue evidence="3">Young leaves</tissue>
    </source>
</reference>
<dbReference type="InterPro" id="IPR001005">
    <property type="entry name" value="SANT/Myb"/>
</dbReference>
<feature type="region of interest" description="Disordered" evidence="1">
    <location>
        <begin position="389"/>
        <end position="426"/>
    </location>
</feature>
<dbReference type="EMBL" id="JBANQN010000004">
    <property type="protein sequence ID" value="KAK6791520.1"/>
    <property type="molecule type" value="Genomic_DNA"/>
</dbReference>